<evidence type="ECO:0000313" key="2">
    <source>
        <dbReference type="Proteomes" id="UP000054721"/>
    </source>
</evidence>
<dbReference type="AlphaFoldDB" id="A0A0V1KSZ1"/>
<name>A0A0V1KSZ1_9BILA</name>
<protein>
    <submittedName>
        <fullName evidence="1">Uncharacterized protein</fullName>
    </submittedName>
</protein>
<dbReference type="EMBL" id="JYDW01000274">
    <property type="protein sequence ID" value="KRZ50225.1"/>
    <property type="molecule type" value="Genomic_DNA"/>
</dbReference>
<comment type="caution">
    <text evidence="1">The sequence shown here is derived from an EMBL/GenBank/DDBJ whole genome shotgun (WGS) entry which is preliminary data.</text>
</comment>
<keyword evidence="2" id="KW-1185">Reference proteome</keyword>
<sequence>MLLQHGNLLKWTIKSTAQQQNRPIRRHSTLKHQKQQFSLYSETGKMQYPNWWQFSLKIITL</sequence>
<evidence type="ECO:0000313" key="1">
    <source>
        <dbReference type="EMBL" id="KRZ50225.1"/>
    </source>
</evidence>
<proteinExistence type="predicted"/>
<organism evidence="1 2">
    <name type="scientific">Trichinella nativa</name>
    <dbReference type="NCBI Taxonomy" id="6335"/>
    <lineage>
        <taxon>Eukaryota</taxon>
        <taxon>Metazoa</taxon>
        <taxon>Ecdysozoa</taxon>
        <taxon>Nematoda</taxon>
        <taxon>Enoplea</taxon>
        <taxon>Dorylaimia</taxon>
        <taxon>Trichinellida</taxon>
        <taxon>Trichinellidae</taxon>
        <taxon>Trichinella</taxon>
    </lineage>
</organism>
<accession>A0A0V1KSZ1</accession>
<dbReference type="OrthoDB" id="196847at2759"/>
<gene>
    <name evidence="1" type="ORF">T02_16168</name>
</gene>
<dbReference type="Proteomes" id="UP000054721">
    <property type="component" value="Unassembled WGS sequence"/>
</dbReference>
<reference evidence="1 2" key="1">
    <citation type="submission" date="2015-05" db="EMBL/GenBank/DDBJ databases">
        <title>Evolution of Trichinella species and genotypes.</title>
        <authorList>
            <person name="Korhonen P.K."/>
            <person name="Edoardo P."/>
            <person name="Giuseppe L.R."/>
            <person name="Gasser R.B."/>
        </authorList>
    </citation>
    <scope>NUCLEOTIDE SEQUENCE [LARGE SCALE GENOMIC DNA]</scope>
    <source>
        <strain evidence="1">ISS10</strain>
    </source>
</reference>